<comment type="caution">
    <text evidence="1">The sequence shown here is derived from an EMBL/GenBank/DDBJ whole genome shotgun (WGS) entry which is preliminary data.</text>
</comment>
<reference evidence="1" key="3">
    <citation type="submission" date="2020-02" db="EMBL/GenBank/DDBJ databases">
        <authorList>
            <person name="Sarangi A.N."/>
            <person name="Ghosh S."/>
            <person name="Mukherjee M."/>
            <person name="Tripathy S."/>
        </authorList>
    </citation>
    <scope>NUCLEOTIDE SEQUENCE</scope>
    <source>
        <strain evidence="1">BDU141951</strain>
    </source>
</reference>
<dbReference type="PANTHER" id="PTHR35709">
    <property type="entry name" value="PROTEIN PROTON GRADIENT REGULATION 5, CHLOROPLASTIC"/>
    <property type="match status" value="1"/>
</dbReference>
<gene>
    <name evidence="1" type="ORF">QQ91_007650</name>
</gene>
<accession>A0A0C1YEM9</accession>
<dbReference type="GO" id="GO:0009644">
    <property type="term" value="P:response to high light intensity"/>
    <property type="evidence" value="ECO:0007669"/>
    <property type="project" value="InterPro"/>
</dbReference>
<evidence type="ECO:0000313" key="1">
    <source>
        <dbReference type="EMBL" id="NEV66990.1"/>
    </source>
</evidence>
<reference evidence="1" key="2">
    <citation type="journal article" date="2015" name="Genome Announc.">
        <title>Draft Genome Sequence of Filamentous Marine Cyanobacterium Lyngbya confervoides Strain BDU141951.</title>
        <authorList>
            <person name="Chandrababunaidu M.M."/>
            <person name="Sen D."/>
            <person name="Tripathy S."/>
        </authorList>
    </citation>
    <scope>NUCLEOTIDE SEQUENCE</scope>
    <source>
        <strain evidence="1">BDU141951</strain>
    </source>
</reference>
<protein>
    <submittedName>
        <fullName evidence="1">Electron transporter</fullName>
    </submittedName>
</protein>
<proteinExistence type="predicted"/>
<reference evidence="1" key="1">
    <citation type="submission" date="2014-11" db="EMBL/GenBank/DDBJ databases">
        <authorList>
            <person name="Malar M.C."/>
            <person name="Sen D."/>
            <person name="Tripathy S."/>
        </authorList>
    </citation>
    <scope>NUCLEOTIDE SEQUENCE</scope>
    <source>
        <strain evidence="1">BDU141951</strain>
    </source>
</reference>
<dbReference type="EMBL" id="JTHE02000003">
    <property type="protein sequence ID" value="NEV66990.1"/>
    <property type="molecule type" value="Genomic_DNA"/>
</dbReference>
<name>A0A0C1YEM9_9CYAN</name>
<dbReference type="InterPro" id="IPR037497">
    <property type="entry name" value="PGR5"/>
</dbReference>
<dbReference type="PANTHER" id="PTHR35709:SF1">
    <property type="entry name" value="PROTEIN PROTON GRADIENT REGULATION 5, CHLOROPLASTIC"/>
    <property type="match status" value="1"/>
</dbReference>
<organism evidence="1">
    <name type="scientific">Lyngbya confervoides BDU141951</name>
    <dbReference type="NCBI Taxonomy" id="1574623"/>
    <lineage>
        <taxon>Bacteria</taxon>
        <taxon>Bacillati</taxon>
        <taxon>Cyanobacteriota</taxon>
        <taxon>Cyanophyceae</taxon>
        <taxon>Oscillatoriophycideae</taxon>
        <taxon>Oscillatoriales</taxon>
        <taxon>Microcoleaceae</taxon>
        <taxon>Lyngbya</taxon>
    </lineage>
</organism>
<dbReference type="AlphaFoldDB" id="A0A0C1YEM9"/>
<dbReference type="GO" id="GO:0009055">
    <property type="term" value="F:electron transfer activity"/>
    <property type="evidence" value="ECO:0007669"/>
    <property type="project" value="TreeGrafter"/>
</dbReference>
<sequence length="65" mass="7346">MFAPFIVLTRQLIGDRKLKQIRGQAIALHSKVITNFCNRVGIPSKERQAFIRMARDHGKTLGLLA</sequence>
<dbReference type="GO" id="GO:0009773">
    <property type="term" value="P:photosynthetic electron transport in photosystem I"/>
    <property type="evidence" value="ECO:0007669"/>
    <property type="project" value="InterPro"/>
</dbReference>